<evidence type="ECO:0008006" key="3">
    <source>
        <dbReference type="Google" id="ProtNLM"/>
    </source>
</evidence>
<dbReference type="InterPro" id="IPR029058">
    <property type="entry name" value="AB_hydrolase_fold"/>
</dbReference>
<keyword evidence="2" id="KW-1185">Reference proteome</keyword>
<dbReference type="EMBL" id="CP043494">
    <property type="protein sequence ID" value="WNG45309.1"/>
    <property type="molecule type" value="Genomic_DNA"/>
</dbReference>
<organism evidence="1 2">
    <name type="scientific">Archangium minus</name>
    <dbReference type="NCBI Taxonomy" id="83450"/>
    <lineage>
        <taxon>Bacteria</taxon>
        <taxon>Pseudomonadati</taxon>
        <taxon>Myxococcota</taxon>
        <taxon>Myxococcia</taxon>
        <taxon>Myxococcales</taxon>
        <taxon>Cystobacterineae</taxon>
        <taxon>Archangiaceae</taxon>
        <taxon>Archangium</taxon>
    </lineage>
</organism>
<name>A0ABY9WND7_9BACT</name>
<reference evidence="1 2" key="1">
    <citation type="submission" date="2019-08" db="EMBL/GenBank/DDBJ databases">
        <title>Archangium and Cystobacter genomes.</title>
        <authorList>
            <person name="Chen I.-C.K."/>
            <person name="Wielgoss S."/>
        </authorList>
    </citation>
    <scope>NUCLEOTIDE SEQUENCE [LARGE SCALE GENOMIC DNA]</scope>
    <source>
        <strain evidence="1 2">Cbm 6</strain>
    </source>
</reference>
<accession>A0ABY9WND7</accession>
<evidence type="ECO:0000313" key="2">
    <source>
        <dbReference type="Proteomes" id="UP001611383"/>
    </source>
</evidence>
<gene>
    <name evidence="1" type="ORF">F0U60_15250</name>
</gene>
<dbReference type="SUPFAM" id="SSF53474">
    <property type="entry name" value="alpha/beta-Hydrolases"/>
    <property type="match status" value="1"/>
</dbReference>
<dbReference type="Proteomes" id="UP001611383">
    <property type="component" value="Chromosome"/>
</dbReference>
<evidence type="ECO:0000313" key="1">
    <source>
        <dbReference type="EMBL" id="WNG45309.1"/>
    </source>
</evidence>
<protein>
    <recommendedName>
        <fullName evidence="3">Alpha/beta hydrolase</fullName>
    </recommendedName>
</protein>
<proteinExistence type="predicted"/>
<sequence length="209" mass="22372">MDPRTYGKEGKLYFVNGVWNTVADHRASLQSLANRTGSEVVGIYNASDGTVEDLSQVSRDKLGAKDNPTTKTLASGLYKELQAGRSPHVVAHSQGALITSNALSEVRDRLIKDGLKEADAEKALSRVKVETFGGAAQSYPDGPKYVHYVNLLDPIVRGAGLQAQGLTPSGAQPGRGAKVLAFSSFIPGLHSFADPYLPKRQPFDQVYGS</sequence>